<name>A0A8S0VTC0_CYCAE</name>
<evidence type="ECO:0000259" key="1">
    <source>
        <dbReference type="Pfam" id="PF17667"/>
    </source>
</evidence>
<keyword evidence="3" id="KW-1185">Reference proteome</keyword>
<dbReference type="EMBL" id="CACVBS010000068">
    <property type="protein sequence ID" value="CAA7268479.1"/>
    <property type="molecule type" value="Genomic_DNA"/>
</dbReference>
<dbReference type="InterPro" id="IPR040976">
    <property type="entry name" value="Pkinase_fungal"/>
</dbReference>
<feature type="domain" description="Fungal-type protein kinase" evidence="1">
    <location>
        <begin position="49"/>
        <end position="203"/>
    </location>
</feature>
<dbReference type="AlphaFoldDB" id="A0A8S0VTC0"/>
<reference evidence="2 3" key="1">
    <citation type="submission" date="2020-01" db="EMBL/GenBank/DDBJ databases">
        <authorList>
            <person name="Gupta K D."/>
        </authorList>
    </citation>
    <scope>NUCLEOTIDE SEQUENCE [LARGE SCALE GENOMIC DNA]</scope>
</reference>
<dbReference type="OrthoDB" id="5584477at2759"/>
<evidence type="ECO:0000313" key="3">
    <source>
        <dbReference type="Proteomes" id="UP000467700"/>
    </source>
</evidence>
<dbReference type="Proteomes" id="UP000467700">
    <property type="component" value="Unassembled WGS sequence"/>
</dbReference>
<gene>
    <name evidence="2" type="ORF">AAE3_LOCUS10549</name>
</gene>
<evidence type="ECO:0000313" key="2">
    <source>
        <dbReference type="EMBL" id="CAA7268479.1"/>
    </source>
</evidence>
<organism evidence="2 3">
    <name type="scientific">Cyclocybe aegerita</name>
    <name type="common">Black poplar mushroom</name>
    <name type="synonym">Agrocybe aegerita</name>
    <dbReference type="NCBI Taxonomy" id="1973307"/>
    <lineage>
        <taxon>Eukaryota</taxon>
        <taxon>Fungi</taxon>
        <taxon>Dikarya</taxon>
        <taxon>Basidiomycota</taxon>
        <taxon>Agaricomycotina</taxon>
        <taxon>Agaricomycetes</taxon>
        <taxon>Agaricomycetidae</taxon>
        <taxon>Agaricales</taxon>
        <taxon>Agaricineae</taxon>
        <taxon>Bolbitiaceae</taxon>
        <taxon>Cyclocybe</taxon>
    </lineage>
</organism>
<accession>A0A8S0VTC0</accession>
<dbReference type="Pfam" id="PF17667">
    <property type="entry name" value="Pkinase_fungal"/>
    <property type="match status" value="1"/>
</dbReference>
<sequence>MILEPHRLVLRYLSPPVGQLPGMAQVTHRCSNINSPEIYNTTKSGPLDLEQRTELVVCTPIVGGPLEECESPRILVRCLLDCLIGLANSFLKSFPHLDISTRNLLRRLGKERRTAPEPVSRHDPSLCSDEMHFLSDYLNECHALIVDGDIAVRGKERRVPGRDYSGNIPFLPTRVLRLWMNNEPILHTTIDDLQFFPWVLLWIAFRKDPAHPESEASLMALNNDSLRNVSHTKAGLIQEIADRFSMSSLPQSVRVIRDLFNRWIDLSREATEQLFILLEGERFTGNKLNSNLQLQAVFDDALEGMTKKYLKEYMRAAVDFIEKEDVGLELWPEPSA</sequence>
<proteinExistence type="predicted"/>
<protein>
    <recommendedName>
        <fullName evidence="1">Fungal-type protein kinase domain-containing protein</fullName>
    </recommendedName>
</protein>
<comment type="caution">
    <text evidence="2">The sequence shown here is derived from an EMBL/GenBank/DDBJ whole genome shotgun (WGS) entry which is preliminary data.</text>
</comment>